<proteinExistence type="predicted"/>
<protein>
    <recommendedName>
        <fullName evidence="2">DUF7847 domain-containing protein</fullName>
    </recommendedName>
</protein>
<dbReference type="HOGENOM" id="CLU_902661_0_0_0"/>
<comment type="caution">
    <text evidence="3">The sequence shown here is derived from an EMBL/GenBank/DDBJ whole genome shotgun (WGS) entry which is preliminary data.</text>
</comment>
<feature type="transmembrane region" description="Helical" evidence="1">
    <location>
        <begin position="247"/>
        <end position="268"/>
    </location>
</feature>
<evidence type="ECO:0000259" key="2">
    <source>
        <dbReference type="Pfam" id="PF25231"/>
    </source>
</evidence>
<keyword evidence="1" id="KW-0812">Transmembrane</keyword>
<feature type="transmembrane region" description="Helical" evidence="1">
    <location>
        <begin position="274"/>
        <end position="296"/>
    </location>
</feature>
<evidence type="ECO:0000313" key="4">
    <source>
        <dbReference type="Proteomes" id="UP000054010"/>
    </source>
</evidence>
<organism evidence="3 4">
    <name type="scientific">Oscillochloris trichoides DG-6</name>
    <dbReference type="NCBI Taxonomy" id="765420"/>
    <lineage>
        <taxon>Bacteria</taxon>
        <taxon>Bacillati</taxon>
        <taxon>Chloroflexota</taxon>
        <taxon>Chloroflexia</taxon>
        <taxon>Chloroflexales</taxon>
        <taxon>Chloroflexineae</taxon>
        <taxon>Oscillochloridaceae</taxon>
        <taxon>Oscillochloris</taxon>
    </lineage>
</organism>
<dbReference type="EMBL" id="ADVR01000101">
    <property type="protein sequence ID" value="EFO79806.1"/>
    <property type="molecule type" value="Genomic_DNA"/>
</dbReference>
<feature type="transmembrane region" description="Helical" evidence="1">
    <location>
        <begin position="162"/>
        <end position="194"/>
    </location>
</feature>
<dbReference type="Proteomes" id="UP000054010">
    <property type="component" value="Unassembled WGS sequence"/>
</dbReference>
<feature type="transmembrane region" description="Helical" evidence="1">
    <location>
        <begin position="206"/>
        <end position="226"/>
    </location>
</feature>
<keyword evidence="1" id="KW-1133">Transmembrane helix</keyword>
<dbReference type="Pfam" id="PF25231">
    <property type="entry name" value="DUF7847"/>
    <property type="match status" value="1"/>
</dbReference>
<dbReference type="InterPro" id="IPR057169">
    <property type="entry name" value="DUF7847"/>
</dbReference>
<feature type="transmembrane region" description="Helical" evidence="1">
    <location>
        <begin position="117"/>
        <end position="141"/>
    </location>
</feature>
<keyword evidence="4" id="KW-1185">Reference proteome</keyword>
<name>E1IG72_9CHLR</name>
<dbReference type="AlphaFoldDB" id="E1IG72"/>
<dbReference type="STRING" id="765420.OSCT_2323"/>
<feature type="domain" description="DUF7847" evidence="2">
    <location>
        <begin position="159"/>
        <end position="271"/>
    </location>
</feature>
<keyword evidence="1" id="KW-0472">Membrane</keyword>
<gene>
    <name evidence="3" type="ORF">OSCT_2323</name>
</gene>
<dbReference type="eggNOG" id="ENOG503325F">
    <property type="taxonomic scope" value="Bacteria"/>
</dbReference>
<accession>E1IG72</accession>
<evidence type="ECO:0000256" key="1">
    <source>
        <dbReference type="SAM" id="Phobius"/>
    </source>
</evidence>
<evidence type="ECO:0000313" key="3">
    <source>
        <dbReference type="EMBL" id="EFO79806.1"/>
    </source>
</evidence>
<reference evidence="3 4" key="1">
    <citation type="journal article" date="2011" name="J. Bacteriol.">
        <title>Draft genome sequence of the anoxygenic filamentous phototrophic bacterium Oscillochloris trichoides subsp. DG-6.</title>
        <authorList>
            <person name="Kuznetsov B.B."/>
            <person name="Ivanovsky R.N."/>
            <person name="Keppen O.I."/>
            <person name="Sukhacheva M.V."/>
            <person name="Bumazhkin B.K."/>
            <person name="Patutina E.O."/>
            <person name="Beletsky A.V."/>
            <person name="Mardanov A.V."/>
            <person name="Baslerov R.V."/>
            <person name="Panteleeva A.N."/>
            <person name="Kolganova T.V."/>
            <person name="Ravin N.V."/>
            <person name="Skryabin K.G."/>
        </authorList>
    </citation>
    <scope>NUCLEOTIDE SEQUENCE [LARGE SCALE GENOMIC DNA]</scope>
    <source>
        <strain evidence="3 4">DG-6</strain>
    </source>
</reference>
<sequence length="308" mass="33168">MEEAILSIVKPQSLSLVDTISAGYQALNRRPWALLIPVGVSTYLWLGNPLTLSKGGRIATGVNQALDLLTSNPQVRQEMAEQILQRDLRTALAWLNLVPVLEPLTPGNNSIHIGGPFTVFSVVALINLLALLWSCLFLALLSSAVRYEPLAPAPLLQRAVQVASTIILALLIVIGMSIIVGLPLLAISALIVIFVPATALPIALGWYIACFWAYVYISFTPEAILISRAGPLRALGHSIRVVRHNMLSSVSLLVISFLILNGLRLIWAQVAVNPLGIAAAILGSAYIGSGLSAARLEFYRDHVTRLHA</sequence>